<reference evidence="1" key="1">
    <citation type="submission" date="2016-09" db="EMBL/GenBank/DDBJ databases">
        <title>Draft genome of thermotolerant cyanobacterium Desertifilum sp. strain IPPAS B-1220.</title>
        <authorList>
            <person name="Sinetova M.A."/>
            <person name="Bolakhan K."/>
            <person name="Zayadan B.K."/>
            <person name="Mironov K.S."/>
            <person name="Ustinova V."/>
            <person name="Kupriyanova E.V."/>
            <person name="Sidorov R.A."/>
            <person name="Skrypnik A.N."/>
            <person name="Gogoleva N.E."/>
            <person name="Gogolev Y.V."/>
            <person name="Los D.A."/>
        </authorList>
    </citation>
    <scope>NUCLEOTIDE SEQUENCE [LARGE SCALE GENOMIC DNA]</scope>
    <source>
        <strain evidence="1">IPPAS B-1220</strain>
    </source>
</reference>
<organism evidence="1">
    <name type="scientific">Desertifilum tharense IPPAS B-1220</name>
    <dbReference type="NCBI Taxonomy" id="1781255"/>
    <lineage>
        <taxon>Bacteria</taxon>
        <taxon>Bacillati</taxon>
        <taxon>Cyanobacteriota</taxon>
        <taxon>Cyanophyceae</taxon>
        <taxon>Desertifilales</taxon>
        <taxon>Desertifilaceae</taxon>
        <taxon>Desertifilum</taxon>
    </lineage>
</organism>
<dbReference type="EMBL" id="MJGC01000082">
    <property type="protein sequence ID" value="OEJ73662.1"/>
    <property type="molecule type" value="Genomic_DNA"/>
</dbReference>
<dbReference type="OrthoDB" id="2079639at2"/>
<protein>
    <submittedName>
        <fullName evidence="1">Uncharacterized protein</fullName>
    </submittedName>
</protein>
<proteinExistence type="predicted"/>
<evidence type="ECO:0000313" key="1">
    <source>
        <dbReference type="EMBL" id="OEJ73662.1"/>
    </source>
</evidence>
<dbReference type="RefSeq" id="WP_069968724.1">
    <property type="nucleotide sequence ID" value="NZ_CM124774.1"/>
</dbReference>
<accession>A0A1E5QG48</accession>
<gene>
    <name evidence="1" type="ORF">BH720_18590</name>
</gene>
<sequence length="166" mass="19492">MIDCLKSLFSGQKEKRIYSNPSLESESFTQKYVLLLVVEADANPEMIQQLKEEPRITSELLPYISSISLIQGIWQGSESEYKELFNIDHLFQESSKREELYSEYDIHLIKIVLDERQPEFSEGNNSLNWYDGFRKISLLTQEKYKLEISERLSSDVTDGFDSKLYR</sequence>
<dbReference type="STRING" id="1781255.BH720_18590"/>
<comment type="caution">
    <text evidence="1">The sequence shown here is derived from an EMBL/GenBank/DDBJ whole genome shotgun (WGS) entry which is preliminary data.</text>
</comment>
<dbReference type="AlphaFoldDB" id="A0A1E5QG48"/>
<name>A0A1E5QG48_9CYAN</name>